<name>A0ABM0K4F6_APLCA</name>
<evidence type="ECO:0000256" key="2">
    <source>
        <dbReference type="SAM" id="Phobius"/>
    </source>
</evidence>
<evidence type="ECO:0000313" key="3">
    <source>
        <dbReference type="Proteomes" id="UP000694888"/>
    </source>
</evidence>
<keyword evidence="2" id="KW-0472">Membrane</keyword>
<dbReference type="RefSeq" id="XP_005108513.1">
    <property type="nucleotide sequence ID" value="XM_005108456.3"/>
</dbReference>
<gene>
    <name evidence="4 5" type="primary">LOC101862141</name>
</gene>
<dbReference type="PANTHER" id="PTHR43313">
    <property type="entry name" value="SHORT-CHAIN DEHYDROGENASE/REDUCTASE FAMILY 9C"/>
    <property type="match status" value="1"/>
</dbReference>
<dbReference type="SUPFAM" id="SSF51735">
    <property type="entry name" value="NAD(P)-binding Rossmann-fold domains"/>
    <property type="match status" value="1"/>
</dbReference>
<comment type="similarity">
    <text evidence="1">Belongs to the short-chain dehydrogenases/reductases (SDR) family.</text>
</comment>
<keyword evidence="3" id="KW-1185">Reference proteome</keyword>
<feature type="transmembrane region" description="Helical" evidence="2">
    <location>
        <begin position="42"/>
        <end position="59"/>
    </location>
</feature>
<protein>
    <submittedName>
        <fullName evidence="4">Retinol dehydrogenase 7-like isoform X1</fullName>
    </submittedName>
    <submittedName>
        <fullName evidence="5">Retinol dehydrogenase 7-like isoform X2</fullName>
    </submittedName>
</protein>
<accession>A0ABM0K4F6</accession>
<evidence type="ECO:0000256" key="1">
    <source>
        <dbReference type="RuleBase" id="RU000363"/>
    </source>
</evidence>
<evidence type="ECO:0000313" key="4">
    <source>
        <dbReference type="RefSeq" id="XP_005108513.1"/>
    </source>
</evidence>
<dbReference type="Gene3D" id="3.40.50.720">
    <property type="entry name" value="NAD(P)-binding Rossmann-like Domain"/>
    <property type="match status" value="1"/>
</dbReference>
<dbReference type="Proteomes" id="UP000694888">
    <property type="component" value="Unplaced"/>
</dbReference>
<dbReference type="RefSeq" id="XP_012943587.1">
    <property type="nucleotide sequence ID" value="XM_013088133.2"/>
</dbReference>
<dbReference type="InterPro" id="IPR002347">
    <property type="entry name" value="SDR_fam"/>
</dbReference>
<dbReference type="GeneID" id="101862141"/>
<dbReference type="PANTHER" id="PTHR43313:SF50">
    <property type="entry name" value="GH26015P"/>
    <property type="match status" value="1"/>
</dbReference>
<dbReference type="PRINTS" id="PR00080">
    <property type="entry name" value="SDRFAMILY"/>
</dbReference>
<evidence type="ECO:0000313" key="5">
    <source>
        <dbReference type="RefSeq" id="XP_012943587.1"/>
    </source>
</evidence>
<reference evidence="4 5" key="1">
    <citation type="submission" date="2025-05" db="UniProtKB">
        <authorList>
            <consortium name="RefSeq"/>
        </authorList>
    </citation>
    <scope>IDENTIFICATION</scope>
</reference>
<keyword evidence="2" id="KW-0812">Transmembrane</keyword>
<organism evidence="3 4">
    <name type="scientific">Aplysia californica</name>
    <name type="common">California sea hare</name>
    <dbReference type="NCBI Taxonomy" id="6500"/>
    <lineage>
        <taxon>Eukaryota</taxon>
        <taxon>Metazoa</taxon>
        <taxon>Spiralia</taxon>
        <taxon>Lophotrochozoa</taxon>
        <taxon>Mollusca</taxon>
        <taxon>Gastropoda</taxon>
        <taxon>Heterobranchia</taxon>
        <taxon>Euthyneura</taxon>
        <taxon>Tectipleura</taxon>
        <taxon>Aplysiida</taxon>
        <taxon>Aplysioidea</taxon>
        <taxon>Aplysiidae</taxon>
        <taxon>Aplysia</taxon>
    </lineage>
</organism>
<proteinExistence type="inferred from homology"/>
<keyword evidence="2" id="KW-1133">Transmembrane helix</keyword>
<sequence>MAMQQEPRAVEPPALLFLQLLACPKERSLLEKLESVEESDKMWLMIAAIVTGIVGYLFINRFLRSLDVGDYGNKYVFITGCDTGFGQRLSVRLNKMGFHVISGCLTQKGADTLTQLCPDRLSALLLNVADSDSIQKAFKRVQDLLPSGKGLWAVVNNAGISGNPSCIEMCTKQDFVEAIDINLYGPFEVSRTFLPLLRKTRGRVVCITSIMGRYPGVAAPYCASKFGLEAFCDVLRREVYRQGIKVSILEPGYFKTNILNFEFLTGKCKSSFDQASDEVKTAYGPDHVKNYVTLVSETMKGASADIDQVVDAYVHAITSKFPRTRYVVGNDARFIYIPLSLVPDWCGDWIVRSMMSFMLSKKG</sequence>
<dbReference type="PRINTS" id="PR00081">
    <property type="entry name" value="GDHRDH"/>
</dbReference>
<dbReference type="Pfam" id="PF00106">
    <property type="entry name" value="adh_short"/>
    <property type="match status" value="1"/>
</dbReference>
<dbReference type="InterPro" id="IPR036291">
    <property type="entry name" value="NAD(P)-bd_dom_sf"/>
</dbReference>